<protein>
    <recommendedName>
        <fullName evidence="3">Shikimate kinase</fullName>
    </recommendedName>
</protein>
<accession>A0A2I1IL70</accession>
<name>A0A2I1IL70_9ACTO</name>
<keyword evidence="2" id="KW-1185">Reference proteome</keyword>
<dbReference type="GeneID" id="35867017"/>
<organism evidence="1 2">
    <name type="scientific">Winkia neuii</name>
    <dbReference type="NCBI Taxonomy" id="33007"/>
    <lineage>
        <taxon>Bacteria</taxon>
        <taxon>Bacillati</taxon>
        <taxon>Actinomycetota</taxon>
        <taxon>Actinomycetes</taxon>
        <taxon>Actinomycetales</taxon>
        <taxon>Actinomycetaceae</taxon>
        <taxon>Winkia</taxon>
    </lineage>
</organism>
<dbReference type="STRING" id="33007.HMPREF3198_02193"/>
<evidence type="ECO:0000313" key="2">
    <source>
        <dbReference type="Proteomes" id="UP000235122"/>
    </source>
</evidence>
<reference evidence="1 2" key="1">
    <citation type="submission" date="2017-12" db="EMBL/GenBank/DDBJ databases">
        <title>Phylogenetic diversity of female urinary microbiome.</title>
        <authorList>
            <person name="Thomas-White K."/>
            <person name="Wolfe A.J."/>
        </authorList>
    </citation>
    <scope>NUCLEOTIDE SEQUENCE [LARGE SCALE GENOMIC DNA]</scope>
    <source>
        <strain evidence="1 2">UMB0402</strain>
    </source>
</reference>
<dbReference type="Proteomes" id="UP000235122">
    <property type="component" value="Unassembled WGS sequence"/>
</dbReference>
<dbReference type="SUPFAM" id="SSF52540">
    <property type="entry name" value="P-loop containing nucleoside triphosphate hydrolases"/>
    <property type="match status" value="1"/>
</dbReference>
<dbReference type="Pfam" id="PF01202">
    <property type="entry name" value="SKI"/>
    <property type="match status" value="1"/>
</dbReference>
<gene>
    <name evidence="1" type="ORF">CYJ19_09145</name>
</gene>
<dbReference type="Gene3D" id="3.40.50.300">
    <property type="entry name" value="P-loop containing nucleotide triphosphate hydrolases"/>
    <property type="match status" value="1"/>
</dbReference>
<sequence>MSLVLTGLPGAGITTVGASLSAKVGLTFIDVGQNLAAAGGTDILLNEGEAAYRKLENKLADKALSEAWGIVGLPSGSVVHQQARIKSFRVVLLNAKTHALAVRNGLNAPRSIALGTPNATFGALKAAREGELRPLAEVEIDTTQTTPEQAADVIIRKLCL</sequence>
<comment type="caution">
    <text evidence="1">The sequence shown here is derived from an EMBL/GenBank/DDBJ whole genome shotgun (WGS) entry which is preliminary data.</text>
</comment>
<dbReference type="EMBL" id="PKKO01000005">
    <property type="protein sequence ID" value="PKY71873.1"/>
    <property type="molecule type" value="Genomic_DNA"/>
</dbReference>
<evidence type="ECO:0000313" key="1">
    <source>
        <dbReference type="EMBL" id="PKY71873.1"/>
    </source>
</evidence>
<dbReference type="AlphaFoldDB" id="A0A2I1IL70"/>
<dbReference type="InterPro" id="IPR027417">
    <property type="entry name" value="P-loop_NTPase"/>
</dbReference>
<dbReference type="InterPro" id="IPR031322">
    <property type="entry name" value="Shikimate/glucono_kinase"/>
</dbReference>
<dbReference type="RefSeq" id="WP_024331691.1">
    <property type="nucleotide sequence ID" value="NZ_JASOXK010000006.1"/>
</dbReference>
<evidence type="ECO:0008006" key="3">
    <source>
        <dbReference type="Google" id="ProtNLM"/>
    </source>
</evidence>
<proteinExistence type="predicted"/>